<dbReference type="InterPro" id="IPR006543">
    <property type="entry name" value="Histidinol-phos"/>
</dbReference>
<feature type="active site" description="Proton donor" evidence="8">
    <location>
        <position position="9"/>
    </location>
</feature>
<feature type="binding site" evidence="9">
    <location>
        <position position="97"/>
    </location>
    <ligand>
        <name>Zn(2+)</name>
        <dbReference type="ChEBI" id="CHEBI:29105"/>
    </ligand>
</feature>
<comment type="cofactor">
    <cofactor evidence="9">
        <name>Mg(2+)</name>
        <dbReference type="ChEBI" id="CHEBI:18420"/>
    </cofactor>
</comment>
<dbReference type="RefSeq" id="WP_097897924.1">
    <property type="nucleotide sequence ID" value="NZ_NVOR01000034.1"/>
</dbReference>
<evidence type="ECO:0000256" key="1">
    <source>
        <dbReference type="ARBA" id="ARBA00004496"/>
    </source>
</evidence>
<evidence type="ECO:0000256" key="8">
    <source>
        <dbReference type="PIRSR" id="PIRSR004682-1"/>
    </source>
</evidence>
<proteinExistence type="inferred from homology"/>
<reference evidence="10 11" key="1">
    <citation type="submission" date="2017-09" db="EMBL/GenBank/DDBJ databases">
        <title>Large-scale bioinformatics analysis of Bacillus genomes uncovers conserved roles of natural products in bacterial physiology.</title>
        <authorList>
            <consortium name="Agbiome Team Llc"/>
            <person name="Bleich R.M."/>
            <person name="Grubbs K.J."/>
            <person name="Santa Maria K.C."/>
            <person name="Allen S.E."/>
            <person name="Farag S."/>
            <person name="Shank E.A."/>
            <person name="Bowers A."/>
        </authorList>
    </citation>
    <scope>NUCLEOTIDE SEQUENCE [LARGE SCALE GENOMIC DNA]</scope>
    <source>
        <strain evidence="10 11">AFS092012</strain>
    </source>
</reference>
<gene>
    <name evidence="10" type="ORF">CON65_11775</name>
</gene>
<dbReference type="EC" id="3.1.3.-" evidence="7"/>
<dbReference type="GO" id="GO:0005737">
    <property type="term" value="C:cytoplasm"/>
    <property type="evidence" value="ECO:0007669"/>
    <property type="project" value="UniProtKB-SubCell"/>
</dbReference>
<dbReference type="GO" id="GO:0016791">
    <property type="term" value="F:phosphatase activity"/>
    <property type="evidence" value="ECO:0007669"/>
    <property type="project" value="InterPro"/>
</dbReference>
<dbReference type="GO" id="GO:0046872">
    <property type="term" value="F:metal ion binding"/>
    <property type="evidence" value="ECO:0007669"/>
    <property type="project" value="UniProtKB-KW"/>
</dbReference>
<feature type="binding site" evidence="9">
    <location>
        <position position="124"/>
    </location>
    <ligand>
        <name>Mg(2+)</name>
        <dbReference type="ChEBI" id="CHEBI:18420"/>
    </ligand>
</feature>
<comment type="similarity">
    <text evidence="7">Belongs to the gmhB family.</text>
</comment>
<evidence type="ECO:0000313" key="10">
    <source>
        <dbReference type="EMBL" id="PED82440.1"/>
    </source>
</evidence>
<keyword evidence="4 7" id="KW-0378">Hydrolase</keyword>
<comment type="subcellular location">
    <subcellularLocation>
        <location evidence="1 7">Cytoplasm</location>
    </subcellularLocation>
</comment>
<dbReference type="NCBIfam" id="TIGR01656">
    <property type="entry name" value="Histidinol-ppas"/>
    <property type="match status" value="1"/>
</dbReference>
<evidence type="ECO:0000256" key="5">
    <source>
        <dbReference type="ARBA" id="ARBA00023277"/>
    </source>
</evidence>
<keyword evidence="3 9" id="KW-0479">Metal-binding</keyword>
<accession>A0AA91VC34</accession>
<dbReference type="GO" id="GO:0005975">
    <property type="term" value="P:carbohydrate metabolic process"/>
    <property type="evidence" value="ECO:0007669"/>
    <property type="project" value="InterPro"/>
</dbReference>
<dbReference type="PIRSF" id="PIRSF004682">
    <property type="entry name" value="GmhB"/>
    <property type="match status" value="1"/>
</dbReference>
<feature type="binding site" evidence="9">
    <location>
        <position position="9"/>
    </location>
    <ligand>
        <name>Mg(2+)</name>
        <dbReference type="ChEBI" id="CHEBI:18420"/>
    </ligand>
</feature>
<dbReference type="Gene3D" id="3.40.50.1000">
    <property type="entry name" value="HAD superfamily/HAD-like"/>
    <property type="match status" value="1"/>
</dbReference>
<evidence type="ECO:0000256" key="4">
    <source>
        <dbReference type="ARBA" id="ARBA00022801"/>
    </source>
</evidence>
<dbReference type="PANTHER" id="PTHR42891:SF1">
    <property type="entry name" value="D-GLYCERO-BETA-D-MANNO-HEPTOSE-1,7-BISPHOSPHATE 7-PHOSPHATASE"/>
    <property type="match status" value="1"/>
</dbReference>
<feature type="active site" description="Nucleophile" evidence="8">
    <location>
        <position position="7"/>
    </location>
</feature>
<keyword evidence="2 7" id="KW-0963">Cytoplasm</keyword>
<dbReference type="PANTHER" id="PTHR42891">
    <property type="entry name" value="D-GLYCERO-BETA-D-MANNO-HEPTOSE-1,7-BISPHOSPHATE 7-PHOSPHATASE"/>
    <property type="match status" value="1"/>
</dbReference>
<dbReference type="Pfam" id="PF13242">
    <property type="entry name" value="Hydrolase_like"/>
    <property type="match status" value="1"/>
</dbReference>
<feature type="binding site" evidence="9">
    <location>
        <position position="95"/>
    </location>
    <ligand>
        <name>Zn(2+)</name>
        <dbReference type="ChEBI" id="CHEBI:29105"/>
    </ligand>
</feature>
<evidence type="ECO:0000256" key="7">
    <source>
        <dbReference type="PIRNR" id="PIRNR004682"/>
    </source>
</evidence>
<evidence type="ECO:0000256" key="3">
    <source>
        <dbReference type="ARBA" id="ARBA00022723"/>
    </source>
</evidence>
<organism evidence="10 11">
    <name type="scientific">Bacillus pseudomycoides</name>
    <dbReference type="NCBI Taxonomy" id="64104"/>
    <lineage>
        <taxon>Bacteria</taxon>
        <taxon>Bacillati</taxon>
        <taxon>Bacillota</taxon>
        <taxon>Bacilli</taxon>
        <taxon>Bacillales</taxon>
        <taxon>Bacillaceae</taxon>
        <taxon>Bacillus</taxon>
        <taxon>Bacillus cereus group</taxon>
    </lineage>
</organism>
<dbReference type="SUPFAM" id="SSF56784">
    <property type="entry name" value="HAD-like"/>
    <property type="match status" value="1"/>
</dbReference>
<comment type="caution">
    <text evidence="10">The sequence shown here is derived from an EMBL/GenBank/DDBJ whole genome shotgun (WGS) entry which is preliminary data.</text>
</comment>
<dbReference type="EMBL" id="NVOR01000034">
    <property type="protein sequence ID" value="PED82440.1"/>
    <property type="molecule type" value="Genomic_DNA"/>
</dbReference>
<comment type="cofactor">
    <cofactor evidence="9">
        <name>Zn(2+)</name>
        <dbReference type="ChEBI" id="CHEBI:29105"/>
    </cofactor>
</comment>
<evidence type="ECO:0000256" key="9">
    <source>
        <dbReference type="PIRSR" id="PIRSR004682-4"/>
    </source>
</evidence>
<sequence>MKAVFLDRDGTIGGTGGGMHPYEFTLYDFTPKAIRILNTLRIKVFLFTNQTRIGRGYFTEKELLIGFKMMEQSLKKQSACIYGMYYCPHKPSDSCECQKPNIGLLLKAAQEHNLSLRECYVVGDTGSSDMIAAEKAGAKKILVKTGWGESSLTKYRSAWQGIVPQYIADNLLDAVNWIAKDIKSS</sequence>
<dbReference type="InterPro" id="IPR023214">
    <property type="entry name" value="HAD_sf"/>
</dbReference>
<dbReference type="AlphaFoldDB" id="A0AA91VC34"/>
<evidence type="ECO:0000256" key="6">
    <source>
        <dbReference type="ARBA" id="ARBA00031828"/>
    </source>
</evidence>
<keyword evidence="9" id="KW-0862">Zinc</keyword>
<feature type="binding site" evidence="9">
    <location>
        <position position="87"/>
    </location>
    <ligand>
        <name>Zn(2+)</name>
        <dbReference type="ChEBI" id="CHEBI:29105"/>
    </ligand>
</feature>
<feature type="binding site" evidence="9">
    <location>
        <position position="89"/>
    </location>
    <ligand>
        <name>Zn(2+)</name>
        <dbReference type="ChEBI" id="CHEBI:29105"/>
    </ligand>
</feature>
<protein>
    <recommendedName>
        <fullName evidence="6 7">D,D-heptose 1,7-bisphosphate phosphatase</fullName>
        <ecNumber evidence="7">3.1.3.-</ecNumber>
    </recommendedName>
</protein>
<feature type="binding site" evidence="9">
    <location>
        <position position="7"/>
    </location>
    <ligand>
        <name>Mg(2+)</name>
        <dbReference type="ChEBI" id="CHEBI:18420"/>
    </ligand>
</feature>
<evidence type="ECO:0000256" key="2">
    <source>
        <dbReference type="ARBA" id="ARBA00022490"/>
    </source>
</evidence>
<keyword evidence="9" id="KW-0460">Magnesium</keyword>
<name>A0AA91VC34_9BACI</name>
<evidence type="ECO:0000313" key="11">
    <source>
        <dbReference type="Proteomes" id="UP000221020"/>
    </source>
</evidence>
<dbReference type="InterPro" id="IPR036412">
    <property type="entry name" value="HAD-like_sf"/>
</dbReference>
<dbReference type="NCBIfam" id="TIGR01662">
    <property type="entry name" value="HAD-SF-IIIA"/>
    <property type="match status" value="1"/>
</dbReference>
<dbReference type="Proteomes" id="UP000221020">
    <property type="component" value="Unassembled WGS sequence"/>
</dbReference>
<dbReference type="InterPro" id="IPR004446">
    <property type="entry name" value="Heptose_bisP_phosphatase"/>
</dbReference>
<dbReference type="InterPro" id="IPR006549">
    <property type="entry name" value="HAD-SF_hydro_IIIA"/>
</dbReference>
<keyword evidence="5 7" id="KW-0119">Carbohydrate metabolism</keyword>